<evidence type="ECO:0000256" key="2">
    <source>
        <dbReference type="PROSITE-ProRule" id="PRU00283"/>
    </source>
</evidence>
<dbReference type="GO" id="GO:0007018">
    <property type="term" value="P:microtubule-based movement"/>
    <property type="evidence" value="ECO:0007669"/>
    <property type="project" value="InterPro"/>
</dbReference>
<dbReference type="Proteomes" id="UP000265520">
    <property type="component" value="Unassembled WGS sequence"/>
</dbReference>
<dbReference type="GO" id="GO:0005524">
    <property type="term" value="F:ATP binding"/>
    <property type="evidence" value="ECO:0007669"/>
    <property type="project" value="InterPro"/>
</dbReference>
<dbReference type="GO" id="GO:0008017">
    <property type="term" value="F:microtubule binding"/>
    <property type="evidence" value="ECO:0007669"/>
    <property type="project" value="InterPro"/>
</dbReference>
<comment type="caution">
    <text evidence="2">Lacks conserved residue(s) required for the propagation of feature annotation.</text>
</comment>
<keyword evidence="5" id="KW-1185">Reference proteome</keyword>
<reference evidence="4 5" key="1">
    <citation type="journal article" date="2018" name="Front. Plant Sci.">
        <title>Red Clover (Trifolium pratense) and Zigzag Clover (T. medium) - A Picture of Genomic Similarities and Differences.</title>
        <authorList>
            <person name="Dluhosova J."/>
            <person name="Istvanek J."/>
            <person name="Nedelnik J."/>
            <person name="Repkova J."/>
        </authorList>
    </citation>
    <scope>NUCLEOTIDE SEQUENCE [LARGE SCALE GENOMIC DNA]</scope>
    <source>
        <strain evidence="5">cv. 10/8</strain>
        <tissue evidence="4">Leaf</tissue>
    </source>
</reference>
<evidence type="ECO:0000313" key="4">
    <source>
        <dbReference type="EMBL" id="MCI46388.1"/>
    </source>
</evidence>
<feature type="non-terminal residue" evidence="4">
    <location>
        <position position="1"/>
    </location>
</feature>
<keyword evidence="1" id="KW-0505">Motor protein</keyword>
<dbReference type="EMBL" id="LXQA010356814">
    <property type="protein sequence ID" value="MCI46388.1"/>
    <property type="molecule type" value="Genomic_DNA"/>
</dbReference>
<dbReference type="GO" id="GO:0003777">
    <property type="term" value="F:microtubule motor activity"/>
    <property type="evidence" value="ECO:0007669"/>
    <property type="project" value="InterPro"/>
</dbReference>
<comment type="similarity">
    <text evidence="2">Belongs to the TRAFAC class myosin-kinesin ATPase superfamily. Kinesin family.</text>
</comment>
<evidence type="ECO:0000259" key="3">
    <source>
        <dbReference type="PROSITE" id="PS50067"/>
    </source>
</evidence>
<organism evidence="4 5">
    <name type="scientific">Trifolium medium</name>
    <dbReference type="NCBI Taxonomy" id="97028"/>
    <lineage>
        <taxon>Eukaryota</taxon>
        <taxon>Viridiplantae</taxon>
        <taxon>Streptophyta</taxon>
        <taxon>Embryophyta</taxon>
        <taxon>Tracheophyta</taxon>
        <taxon>Spermatophyta</taxon>
        <taxon>Magnoliopsida</taxon>
        <taxon>eudicotyledons</taxon>
        <taxon>Gunneridae</taxon>
        <taxon>Pentapetalae</taxon>
        <taxon>rosids</taxon>
        <taxon>fabids</taxon>
        <taxon>Fabales</taxon>
        <taxon>Fabaceae</taxon>
        <taxon>Papilionoideae</taxon>
        <taxon>50 kb inversion clade</taxon>
        <taxon>NPAAA clade</taxon>
        <taxon>Hologalegina</taxon>
        <taxon>IRL clade</taxon>
        <taxon>Trifolieae</taxon>
        <taxon>Trifolium</taxon>
    </lineage>
</organism>
<accession>A0A392SC04</accession>
<name>A0A392SC04_9FABA</name>
<evidence type="ECO:0000313" key="5">
    <source>
        <dbReference type="Proteomes" id="UP000265520"/>
    </source>
</evidence>
<dbReference type="AlphaFoldDB" id="A0A392SC04"/>
<sequence length="51" mass="5855">VVVRIRPKEGDCVINKVSSDSLFVGDRQFNFDEVFYADSNQGMIVKSRFKL</sequence>
<protein>
    <submittedName>
        <fullName evidence="4">Kinesin-like protein KIN12B-like</fullName>
    </submittedName>
</protein>
<comment type="caution">
    <text evidence="4">The sequence shown here is derived from an EMBL/GenBank/DDBJ whole genome shotgun (WGS) entry which is preliminary data.</text>
</comment>
<dbReference type="InterPro" id="IPR001752">
    <property type="entry name" value="Kinesin_motor_dom"/>
</dbReference>
<proteinExistence type="inferred from homology"/>
<evidence type="ECO:0000256" key="1">
    <source>
        <dbReference type="ARBA" id="ARBA00023175"/>
    </source>
</evidence>
<dbReference type="PROSITE" id="PS50067">
    <property type="entry name" value="KINESIN_MOTOR_2"/>
    <property type="match status" value="1"/>
</dbReference>
<feature type="domain" description="Kinesin motor" evidence="3">
    <location>
        <begin position="1"/>
        <end position="51"/>
    </location>
</feature>